<evidence type="ECO:0000313" key="9">
    <source>
        <dbReference type="Proteomes" id="UP000823388"/>
    </source>
</evidence>
<evidence type="ECO:0000259" key="7">
    <source>
        <dbReference type="PROSITE" id="PS51879"/>
    </source>
</evidence>
<dbReference type="PROSITE" id="PS51311">
    <property type="entry name" value="SCGB"/>
    <property type="match status" value="1"/>
</dbReference>
<proteinExistence type="predicted"/>
<dbReference type="AlphaFoldDB" id="A0A8T0MZJ4"/>
<evidence type="ECO:0000256" key="4">
    <source>
        <dbReference type="ARBA" id="ARBA00023242"/>
    </source>
</evidence>
<feature type="domain" description="PARP catalytic" evidence="6">
    <location>
        <begin position="159"/>
        <end position="370"/>
    </location>
</feature>
<dbReference type="OrthoDB" id="6133115at2759"/>
<dbReference type="EMBL" id="CM029054">
    <property type="protein sequence ID" value="KAG2542335.1"/>
    <property type="molecule type" value="Genomic_DNA"/>
</dbReference>
<dbReference type="Pfam" id="PF23467">
    <property type="entry name" value="WWE_5"/>
    <property type="match status" value="1"/>
</dbReference>
<dbReference type="PROSITE" id="PS51879">
    <property type="entry name" value="RST"/>
    <property type="match status" value="1"/>
</dbReference>
<evidence type="ECO:0000313" key="8">
    <source>
        <dbReference type="EMBL" id="KAG2542335.1"/>
    </source>
</evidence>
<keyword evidence="4" id="KW-0539">Nucleus</keyword>
<name>A0A8T0MZJ4_PANVG</name>
<evidence type="ECO:0000256" key="1">
    <source>
        <dbReference type="ARBA" id="ARBA00004123"/>
    </source>
</evidence>
<evidence type="ECO:0000256" key="2">
    <source>
        <dbReference type="ARBA" id="ARBA00022473"/>
    </source>
</evidence>
<dbReference type="PROSITE" id="PS51059">
    <property type="entry name" value="PARP_CATALYTIC"/>
    <property type="match status" value="1"/>
</dbReference>
<dbReference type="InterPro" id="IPR044964">
    <property type="entry name" value="RCD1/SRO1-5"/>
</dbReference>
<keyword evidence="2" id="KW-0217">Developmental protein</keyword>
<dbReference type="PANTHER" id="PTHR32263:SF19">
    <property type="entry name" value="OS03G0230300 PROTEIN"/>
    <property type="match status" value="1"/>
</dbReference>
<evidence type="ECO:0008006" key="10">
    <source>
        <dbReference type="Google" id="ProtNLM"/>
    </source>
</evidence>
<dbReference type="GO" id="GO:0003950">
    <property type="term" value="F:NAD+ poly-ADP-ribosyltransferase activity"/>
    <property type="evidence" value="ECO:0007669"/>
    <property type="project" value="InterPro"/>
</dbReference>
<evidence type="ECO:0000256" key="5">
    <source>
        <dbReference type="SAM" id="MobiDB-lite"/>
    </source>
</evidence>
<accession>A0A8T0MZJ4</accession>
<comment type="caution">
    <text evidence="8">The sequence shown here is derived from an EMBL/GenBank/DDBJ whole genome shotgun (WGS) entry which is preliminary data.</text>
</comment>
<dbReference type="Pfam" id="PF12174">
    <property type="entry name" value="RST"/>
    <property type="match status" value="1"/>
</dbReference>
<reference evidence="8" key="1">
    <citation type="submission" date="2020-05" db="EMBL/GenBank/DDBJ databases">
        <title>WGS assembly of Panicum virgatum.</title>
        <authorList>
            <person name="Lovell J.T."/>
            <person name="Jenkins J."/>
            <person name="Shu S."/>
            <person name="Juenger T.E."/>
            <person name="Schmutz J."/>
        </authorList>
    </citation>
    <scope>NUCLEOTIDE SEQUENCE</scope>
    <source>
        <strain evidence="8">AP13</strain>
    </source>
</reference>
<comment type="subcellular location">
    <subcellularLocation>
        <location evidence="1">Nucleus</location>
    </subcellularLocation>
</comment>
<feature type="domain" description="RST" evidence="7">
    <location>
        <begin position="368"/>
        <end position="435"/>
    </location>
</feature>
<gene>
    <name evidence="8" type="ORF">PVAP13_9NG774812</name>
</gene>
<organism evidence="8 9">
    <name type="scientific">Panicum virgatum</name>
    <name type="common">Blackwell switchgrass</name>
    <dbReference type="NCBI Taxonomy" id="38727"/>
    <lineage>
        <taxon>Eukaryota</taxon>
        <taxon>Viridiplantae</taxon>
        <taxon>Streptophyta</taxon>
        <taxon>Embryophyta</taxon>
        <taxon>Tracheophyta</taxon>
        <taxon>Spermatophyta</taxon>
        <taxon>Magnoliopsida</taxon>
        <taxon>Liliopsida</taxon>
        <taxon>Poales</taxon>
        <taxon>Poaceae</taxon>
        <taxon>PACMAD clade</taxon>
        <taxon>Panicoideae</taxon>
        <taxon>Panicodae</taxon>
        <taxon>Paniceae</taxon>
        <taxon>Panicinae</taxon>
        <taxon>Panicum</taxon>
        <taxon>Panicum sect. Hiantes</taxon>
    </lineage>
</organism>
<dbReference type="SUPFAM" id="SSF56399">
    <property type="entry name" value="ADP-ribosylation"/>
    <property type="match status" value="1"/>
</dbReference>
<dbReference type="InterPro" id="IPR016126">
    <property type="entry name" value="Secretoglobin"/>
</dbReference>
<protein>
    <recommendedName>
        <fullName evidence="10">Poly [ADP-ribose] polymerase</fullName>
    </recommendedName>
</protein>
<keyword evidence="9" id="KW-1185">Reference proteome</keyword>
<dbReference type="GO" id="GO:0005634">
    <property type="term" value="C:nucleus"/>
    <property type="evidence" value="ECO:0007669"/>
    <property type="project" value="UniProtKB-SubCell"/>
</dbReference>
<dbReference type="PANTHER" id="PTHR32263">
    <property type="entry name" value="INACTIVE POLY [ADP-RIBOSE] POLYMERASE SRO4-RELATED"/>
    <property type="match status" value="1"/>
</dbReference>
<dbReference type="Gene3D" id="3.90.228.10">
    <property type="match status" value="1"/>
</dbReference>
<feature type="compositionally biased region" description="Basic and acidic residues" evidence="5">
    <location>
        <begin position="144"/>
        <end position="159"/>
    </location>
</feature>
<dbReference type="InterPro" id="IPR012317">
    <property type="entry name" value="Poly(ADP-ribose)pol_cat_dom"/>
</dbReference>
<evidence type="ECO:0000259" key="6">
    <source>
        <dbReference type="PROSITE" id="PS51059"/>
    </source>
</evidence>
<evidence type="ECO:0000256" key="3">
    <source>
        <dbReference type="ARBA" id="ARBA00023016"/>
    </source>
</evidence>
<dbReference type="Proteomes" id="UP000823388">
    <property type="component" value="Chromosome 9N"/>
</dbReference>
<sequence>MDFSSGDVKAAVMRPAVPLAGGGDAVGPSALLRGWREFRRSAAPARFLCFEDGGWADVTGEAVGQLRRAFQDRRAMAEVACGGRAYLFDFLRMVRIDAATGEETALAWIDDRGACFFPAPDCGSRKRRRDDAPGEAEAESSSGVDERSGESRGAEDAAKRMKASGAWGKSAAPRLEDSDKYYQVVSKLFLSYGMASRGAAITAVRKVGQGARARAFQQQGQLLAAGTPKFAWYGASAEDVAAVVERGFSRTNAPRLGGRKHGDGLHLSPPQCPYTSAMLAKADGSGEAHIVLCRVLMGRPEVVQAGSSQSRPSSGAYDSAVDKLENPQWYVVWSKDMNTRVLPEYVVSFKCPKLHPIQGSSEATSKLKKPSPGRDMFPTLLAEIKQLVPDKCDILQEYYSNFKMGQIKKDQFIRFLRGYIGDKVLTTVATKLRRC</sequence>
<keyword evidence="3" id="KW-0346">Stress response</keyword>
<feature type="region of interest" description="Disordered" evidence="5">
    <location>
        <begin position="123"/>
        <end position="169"/>
    </location>
</feature>
<dbReference type="InterPro" id="IPR057823">
    <property type="entry name" value="WWE_RCD1"/>
</dbReference>
<dbReference type="InterPro" id="IPR022003">
    <property type="entry name" value="RST"/>
</dbReference>